<organism evidence="2 3">
    <name type="scientific">Luteipulveratus mongoliensis</name>
    <dbReference type="NCBI Taxonomy" id="571913"/>
    <lineage>
        <taxon>Bacteria</taxon>
        <taxon>Bacillati</taxon>
        <taxon>Actinomycetota</taxon>
        <taxon>Actinomycetes</taxon>
        <taxon>Micrococcales</taxon>
        <taxon>Dermacoccaceae</taxon>
        <taxon>Luteipulveratus</taxon>
    </lineage>
</organism>
<reference evidence="2 3" key="1">
    <citation type="submission" date="2015-03" db="EMBL/GenBank/DDBJ databases">
        <title>Luteipulveratus halotolerans sp. nov., a novel actinobacterium (Dermacoccaceae) from Sarawak, Malaysia.</title>
        <authorList>
            <person name="Juboi H."/>
            <person name="Basik A."/>
            <person name="Shamsul S.S."/>
            <person name="Arnold P."/>
            <person name="Schmitt E.K."/>
            <person name="Sanglier J.-J."/>
            <person name="Yeo T."/>
        </authorList>
    </citation>
    <scope>NUCLEOTIDE SEQUENCE [LARGE SCALE GENOMIC DNA]</scope>
    <source>
        <strain evidence="2 3">MN07-A0370</strain>
    </source>
</reference>
<proteinExistence type="predicted"/>
<dbReference type="OrthoDB" id="555447at2"/>
<dbReference type="EMBL" id="CP011112">
    <property type="protein sequence ID" value="AKU15919.1"/>
    <property type="molecule type" value="Genomic_DNA"/>
</dbReference>
<sequence length="334" mass="36252">MSGANGASGPTLLVASTGGHLEQLMRLRHRLRPLADEVEWVTADDPQSRSLLEGETVHFLRYVAPRHGEVMLANVPPADRLLRRGGYARVVTTGAAMALSVLLPASARRIPCHWIESSARATGPSLTGRLASRLPGMQLYAQYPSWATGRWNFQGSVFDDYTSVPAPGVAAGNIKKVVVTFGTMRTYGFRRAAEAVLRLLPEIVADNADVLWQVGYTDVSDLPIDGRQSMPAEELRAAVREADLVIAHAGVGSALTALDAGRVPVLLTRRQAYDEHVDDHQQMIADELARRDLAVSCDPDQLTVEHLMAAAGLAATRRSSSAPFTLVETPRRHR</sequence>
<dbReference type="Gene3D" id="3.40.50.2000">
    <property type="entry name" value="Glycogen Phosphorylase B"/>
    <property type="match status" value="2"/>
</dbReference>
<keyword evidence="3" id="KW-1185">Reference proteome</keyword>
<evidence type="ECO:0000259" key="1">
    <source>
        <dbReference type="Pfam" id="PF04101"/>
    </source>
</evidence>
<dbReference type="PATRIC" id="fig|571913.6.peg.1787"/>
<evidence type="ECO:0000313" key="2">
    <source>
        <dbReference type="EMBL" id="AKU15919.1"/>
    </source>
</evidence>
<feature type="domain" description="Glycosyl transferase family 28 C-terminal" evidence="1">
    <location>
        <begin position="177"/>
        <end position="302"/>
    </location>
</feature>
<dbReference type="GO" id="GO:0016758">
    <property type="term" value="F:hexosyltransferase activity"/>
    <property type="evidence" value="ECO:0007669"/>
    <property type="project" value="InterPro"/>
</dbReference>
<accession>A0A0K1JGS7</accession>
<name>A0A0K1JGS7_9MICO</name>
<protein>
    <recommendedName>
        <fullName evidence="1">Glycosyl transferase family 28 C-terminal domain-containing protein</fullName>
    </recommendedName>
</protein>
<dbReference type="Pfam" id="PF04101">
    <property type="entry name" value="Glyco_tran_28_C"/>
    <property type="match status" value="1"/>
</dbReference>
<dbReference type="KEGG" id="lmoi:VV02_08740"/>
<dbReference type="InterPro" id="IPR007235">
    <property type="entry name" value="Glyco_trans_28_C"/>
</dbReference>
<dbReference type="STRING" id="571913.VV02_08740"/>
<gene>
    <name evidence="2" type="ORF">VV02_08740</name>
</gene>
<dbReference type="Proteomes" id="UP000066480">
    <property type="component" value="Chromosome"/>
</dbReference>
<dbReference type="AlphaFoldDB" id="A0A0K1JGS7"/>
<dbReference type="RefSeq" id="WP_052590999.1">
    <property type="nucleotide sequence ID" value="NZ_CP011112.1"/>
</dbReference>
<evidence type="ECO:0000313" key="3">
    <source>
        <dbReference type="Proteomes" id="UP000066480"/>
    </source>
</evidence>
<dbReference type="SUPFAM" id="SSF53756">
    <property type="entry name" value="UDP-Glycosyltransferase/glycogen phosphorylase"/>
    <property type="match status" value="1"/>
</dbReference>